<evidence type="ECO:0000259" key="3">
    <source>
        <dbReference type="PROSITE" id="PS51755"/>
    </source>
</evidence>
<dbReference type="SUPFAM" id="SSF46894">
    <property type="entry name" value="C-terminal effector domain of the bipartite response regulators"/>
    <property type="match status" value="1"/>
</dbReference>
<evidence type="ECO:0000256" key="1">
    <source>
        <dbReference type="ARBA" id="ARBA00023125"/>
    </source>
</evidence>
<feature type="domain" description="OmpR/PhoB-type" evidence="3">
    <location>
        <begin position="12"/>
        <end position="108"/>
    </location>
</feature>
<gene>
    <name evidence="4" type="ORF">GCM10007925_12650</name>
</gene>
<accession>A0ABQ5Z9K2</accession>
<dbReference type="CDD" id="cd00383">
    <property type="entry name" value="trans_reg_C"/>
    <property type="match status" value="1"/>
</dbReference>
<sequence length="117" mass="12690">MSARAVVEEGGHPFVDCGPLRLDLLAYRLRRESSSQELTLTEARLLETLMGQPGRVFTRAELESLLPCGGTGERALTAAISRLRRPLLALGCEGCLQAVRGQGYTFVCPTEDDPADD</sequence>
<dbReference type="Pfam" id="PF00486">
    <property type="entry name" value="Trans_reg_C"/>
    <property type="match status" value="1"/>
</dbReference>
<dbReference type="InterPro" id="IPR001867">
    <property type="entry name" value="OmpR/PhoB-type_DNA-bd"/>
</dbReference>
<dbReference type="SMART" id="SM00862">
    <property type="entry name" value="Trans_reg_C"/>
    <property type="match status" value="1"/>
</dbReference>
<evidence type="ECO:0000256" key="2">
    <source>
        <dbReference type="PROSITE-ProRule" id="PRU01091"/>
    </source>
</evidence>
<dbReference type="InterPro" id="IPR036388">
    <property type="entry name" value="WH-like_DNA-bd_sf"/>
</dbReference>
<dbReference type="InterPro" id="IPR016032">
    <property type="entry name" value="Sig_transdc_resp-reg_C-effctor"/>
</dbReference>
<keyword evidence="5" id="KW-1185">Reference proteome</keyword>
<dbReference type="EMBL" id="BSOO01000010">
    <property type="protein sequence ID" value="GLR47553.1"/>
    <property type="molecule type" value="Genomic_DNA"/>
</dbReference>
<dbReference type="PROSITE" id="PS51755">
    <property type="entry name" value="OMPR_PHOB"/>
    <property type="match status" value="1"/>
</dbReference>
<proteinExistence type="predicted"/>
<organism evidence="4 5">
    <name type="scientific">Sphingomonas astaxanthinifaciens DSM 22298</name>
    <dbReference type="NCBI Taxonomy" id="1123267"/>
    <lineage>
        <taxon>Bacteria</taxon>
        <taxon>Pseudomonadati</taxon>
        <taxon>Pseudomonadota</taxon>
        <taxon>Alphaproteobacteria</taxon>
        <taxon>Sphingomonadales</taxon>
        <taxon>Sphingomonadaceae</taxon>
        <taxon>Sphingomonas</taxon>
    </lineage>
</organism>
<comment type="caution">
    <text evidence="4">The sequence shown here is derived from an EMBL/GenBank/DDBJ whole genome shotgun (WGS) entry which is preliminary data.</text>
</comment>
<dbReference type="Gene3D" id="1.10.10.10">
    <property type="entry name" value="Winged helix-like DNA-binding domain superfamily/Winged helix DNA-binding domain"/>
    <property type="match status" value="1"/>
</dbReference>
<feature type="DNA-binding region" description="OmpR/PhoB-type" evidence="2">
    <location>
        <begin position="12"/>
        <end position="108"/>
    </location>
</feature>
<evidence type="ECO:0000313" key="4">
    <source>
        <dbReference type="EMBL" id="GLR47553.1"/>
    </source>
</evidence>
<dbReference type="Proteomes" id="UP001156703">
    <property type="component" value="Unassembled WGS sequence"/>
</dbReference>
<protein>
    <recommendedName>
        <fullName evidence="3">OmpR/PhoB-type domain-containing protein</fullName>
    </recommendedName>
</protein>
<keyword evidence="1 2" id="KW-0238">DNA-binding</keyword>
<name>A0ABQ5Z9K2_9SPHN</name>
<reference evidence="5" key="1">
    <citation type="journal article" date="2019" name="Int. J. Syst. Evol. Microbiol.">
        <title>The Global Catalogue of Microorganisms (GCM) 10K type strain sequencing project: providing services to taxonomists for standard genome sequencing and annotation.</title>
        <authorList>
            <consortium name="The Broad Institute Genomics Platform"/>
            <consortium name="The Broad Institute Genome Sequencing Center for Infectious Disease"/>
            <person name="Wu L."/>
            <person name="Ma J."/>
        </authorList>
    </citation>
    <scope>NUCLEOTIDE SEQUENCE [LARGE SCALE GENOMIC DNA]</scope>
    <source>
        <strain evidence="5">NBRC 102146</strain>
    </source>
</reference>
<evidence type="ECO:0000313" key="5">
    <source>
        <dbReference type="Proteomes" id="UP001156703"/>
    </source>
</evidence>